<dbReference type="OrthoDB" id="6021263at2759"/>
<name>A0A8K0UVP0_9AGAR</name>
<evidence type="ECO:0000313" key="2">
    <source>
        <dbReference type="EMBL" id="KAH8104817.1"/>
    </source>
</evidence>
<dbReference type="GO" id="GO:0003735">
    <property type="term" value="F:structural constituent of ribosome"/>
    <property type="evidence" value="ECO:0007669"/>
    <property type="project" value="TreeGrafter"/>
</dbReference>
<dbReference type="PANTHER" id="PTHR28266">
    <property type="entry name" value="54S RIBOSOMAL PROTEIN L20, MITOCHONDRIAL"/>
    <property type="match status" value="1"/>
</dbReference>
<dbReference type="Proteomes" id="UP000813824">
    <property type="component" value="Unassembled WGS sequence"/>
</dbReference>
<proteinExistence type="predicted"/>
<sequence length="196" mass="22187">MGALFHLLSTTTTAPPSATMRPPAALRPLLARSYSSRLPQRPPARAPDPLSDPKVVHQPITDDLTFIHRPPPSAPSPLSYTISPASPLLQPKPQNATSSLLPPRLSNKPEPARMSDEAIAEMKRLRKEDPDAWTTAQLARKFGCTRTFVMTKAPLKMSERKKRLRERDEEHAQFRDAWGEKRSLLRAVKQKRREFW</sequence>
<dbReference type="AlphaFoldDB" id="A0A8K0UVP0"/>
<protein>
    <submittedName>
        <fullName evidence="2">Mitochondrial ribosomal protein subunit L20-domain-containing protein</fullName>
    </submittedName>
</protein>
<evidence type="ECO:0000313" key="3">
    <source>
        <dbReference type="Proteomes" id="UP000813824"/>
    </source>
</evidence>
<feature type="compositionally biased region" description="Low complexity" evidence="1">
    <location>
        <begin position="10"/>
        <end position="39"/>
    </location>
</feature>
<keyword evidence="2" id="KW-0687">Ribonucleoprotein</keyword>
<dbReference type="PANTHER" id="PTHR28266:SF1">
    <property type="entry name" value="LARGE RIBOSOMAL SUBUNIT PROTEIN ML58"/>
    <property type="match status" value="1"/>
</dbReference>
<dbReference type="GO" id="GO:0005762">
    <property type="term" value="C:mitochondrial large ribosomal subunit"/>
    <property type="evidence" value="ECO:0007669"/>
    <property type="project" value="TreeGrafter"/>
</dbReference>
<keyword evidence="2" id="KW-0689">Ribosomal protein</keyword>
<dbReference type="InterPro" id="IPR024388">
    <property type="entry name" value="Ribosomal_mL58"/>
</dbReference>
<comment type="caution">
    <text evidence="2">The sequence shown here is derived from an EMBL/GenBank/DDBJ whole genome shotgun (WGS) entry which is preliminary data.</text>
</comment>
<organism evidence="2 3">
    <name type="scientific">Cristinia sonorae</name>
    <dbReference type="NCBI Taxonomy" id="1940300"/>
    <lineage>
        <taxon>Eukaryota</taxon>
        <taxon>Fungi</taxon>
        <taxon>Dikarya</taxon>
        <taxon>Basidiomycota</taxon>
        <taxon>Agaricomycotina</taxon>
        <taxon>Agaricomycetes</taxon>
        <taxon>Agaricomycetidae</taxon>
        <taxon>Agaricales</taxon>
        <taxon>Pleurotineae</taxon>
        <taxon>Stephanosporaceae</taxon>
        <taxon>Cristinia</taxon>
    </lineage>
</organism>
<accession>A0A8K0UVP0</accession>
<keyword evidence="3" id="KW-1185">Reference proteome</keyword>
<dbReference type="EMBL" id="JAEVFJ010000005">
    <property type="protein sequence ID" value="KAH8104817.1"/>
    <property type="molecule type" value="Genomic_DNA"/>
</dbReference>
<gene>
    <name evidence="2" type="ORF">BXZ70DRAFT_620137</name>
</gene>
<evidence type="ECO:0000256" key="1">
    <source>
        <dbReference type="SAM" id="MobiDB-lite"/>
    </source>
</evidence>
<feature type="region of interest" description="Disordered" evidence="1">
    <location>
        <begin position="8"/>
        <end position="113"/>
    </location>
</feature>
<dbReference type="Pfam" id="PF12824">
    <property type="entry name" value="MRP-L20"/>
    <property type="match status" value="1"/>
</dbReference>
<reference evidence="2" key="1">
    <citation type="journal article" date="2021" name="New Phytol.">
        <title>Evolutionary innovations through gain and loss of genes in the ectomycorrhizal Boletales.</title>
        <authorList>
            <person name="Wu G."/>
            <person name="Miyauchi S."/>
            <person name="Morin E."/>
            <person name="Kuo A."/>
            <person name="Drula E."/>
            <person name="Varga T."/>
            <person name="Kohler A."/>
            <person name="Feng B."/>
            <person name="Cao Y."/>
            <person name="Lipzen A."/>
            <person name="Daum C."/>
            <person name="Hundley H."/>
            <person name="Pangilinan J."/>
            <person name="Johnson J."/>
            <person name="Barry K."/>
            <person name="LaButti K."/>
            <person name="Ng V."/>
            <person name="Ahrendt S."/>
            <person name="Min B."/>
            <person name="Choi I.G."/>
            <person name="Park H."/>
            <person name="Plett J.M."/>
            <person name="Magnuson J."/>
            <person name="Spatafora J.W."/>
            <person name="Nagy L.G."/>
            <person name="Henrissat B."/>
            <person name="Grigoriev I.V."/>
            <person name="Yang Z.L."/>
            <person name="Xu J."/>
            <person name="Martin F.M."/>
        </authorList>
    </citation>
    <scope>NUCLEOTIDE SEQUENCE</scope>
    <source>
        <strain evidence="2">KKN 215</strain>
    </source>
</reference>